<sequence length="309" mass="31342">MRAAGGFAACGGPRRSGPPSAAKPARAGRPAGPPPGPQARPPAPPSAWPHEPGSALGTGVRAPRPGPRLPRGPAAAALGYKEPAQPGPGRGPDAPKVIRGGGQGGGGAGLCEPFGGGPGQVFVPRRRRLLCVLAPPPRHRGRGSRPGREAEPGRTAAGAAGAGPGSAHPGQSLLGPRLPVEGGGALERGGLLPAPPLGRLHPAPRRAQSGTRGVSGVSGCSASIAVHPLPGPGSLDFPRWPFLGRFWLLSPPRPCPSTFPVLPWFRFCVRASNRTWGLRLPQCWGRSRGCAQGHTVSWNLAFPTAGLGL</sequence>
<feature type="compositionally biased region" description="Low complexity" evidence="1">
    <location>
        <begin position="13"/>
        <end position="30"/>
    </location>
</feature>
<dbReference type="GeneID" id="112920287"/>
<feature type="region of interest" description="Disordered" evidence="1">
    <location>
        <begin position="1"/>
        <end position="104"/>
    </location>
</feature>
<feature type="compositionally biased region" description="Low complexity" evidence="1">
    <location>
        <begin position="188"/>
        <end position="207"/>
    </location>
</feature>
<reference evidence="3" key="1">
    <citation type="submission" date="2025-08" db="UniProtKB">
        <authorList>
            <consortium name="RefSeq"/>
        </authorList>
    </citation>
    <scope>IDENTIFICATION</scope>
    <source>
        <tissue evidence="3">Cell line</tissue>
    </source>
</reference>
<feature type="compositionally biased region" description="Low complexity" evidence="1">
    <location>
        <begin position="153"/>
        <end position="170"/>
    </location>
</feature>
<gene>
    <name evidence="3" type="primary">RNF4</name>
</gene>
<proteinExistence type="predicted"/>
<evidence type="ECO:0000256" key="1">
    <source>
        <dbReference type="SAM" id="MobiDB-lite"/>
    </source>
</evidence>
<organism evidence="2 3">
    <name type="scientific">Vulpes vulpes</name>
    <name type="common">Red fox</name>
    <dbReference type="NCBI Taxonomy" id="9627"/>
    <lineage>
        <taxon>Eukaryota</taxon>
        <taxon>Metazoa</taxon>
        <taxon>Chordata</taxon>
        <taxon>Craniata</taxon>
        <taxon>Vertebrata</taxon>
        <taxon>Euteleostomi</taxon>
        <taxon>Mammalia</taxon>
        <taxon>Eutheria</taxon>
        <taxon>Laurasiatheria</taxon>
        <taxon>Carnivora</taxon>
        <taxon>Caniformia</taxon>
        <taxon>Canidae</taxon>
        <taxon>Vulpes</taxon>
    </lineage>
</organism>
<name>A0ABM4YU35_VULVU</name>
<feature type="region of interest" description="Disordered" evidence="1">
    <location>
        <begin position="134"/>
        <end position="215"/>
    </location>
</feature>
<dbReference type="Proteomes" id="UP001652641">
    <property type="component" value="Chromosome 14"/>
</dbReference>
<evidence type="ECO:0000313" key="2">
    <source>
        <dbReference type="Proteomes" id="UP001652641"/>
    </source>
</evidence>
<keyword evidence="2" id="KW-1185">Reference proteome</keyword>
<dbReference type="RefSeq" id="XP_072593806.1">
    <property type="nucleotide sequence ID" value="XM_072737705.1"/>
</dbReference>
<accession>A0ABM4YU35</accession>
<feature type="compositionally biased region" description="Pro residues" evidence="1">
    <location>
        <begin position="31"/>
        <end position="47"/>
    </location>
</feature>
<evidence type="ECO:0000313" key="3">
    <source>
        <dbReference type="RefSeq" id="XP_072593806.1"/>
    </source>
</evidence>
<protein>
    <submittedName>
        <fullName evidence="3">E3 ubiquitin-protein ligase RNF4 isoform X2</fullName>
    </submittedName>
</protein>